<evidence type="ECO:0000313" key="2">
    <source>
        <dbReference type="EMBL" id="MBB3047176.1"/>
    </source>
</evidence>
<feature type="domain" description="EthD" evidence="1">
    <location>
        <begin position="129"/>
        <end position="218"/>
    </location>
</feature>
<dbReference type="SUPFAM" id="SSF54909">
    <property type="entry name" value="Dimeric alpha+beta barrel"/>
    <property type="match status" value="1"/>
</dbReference>
<sequence length="232" mass="26555">MEKLIYMLWKPENESSDAFRDTMLNKVTPELRRETPHTIRLCVSDSDVAAAAPYRLESVSPAADAIISIWVDSSVYRERLETILAEHSQRFCGYLVTESEPLLNNRYPAKPGARTEGMNQVVFLQKPERLSFDEWIDIWHCSHTKIAIETQSTFGYRQNVVTRALTPDAPPCDAIVEENFPEAAIHGRAAFYDAEGKPELQQEREKVMMESCARFIDFDKIDCIPMSEYLVS</sequence>
<dbReference type="RefSeq" id="WP_183409815.1">
    <property type="nucleotide sequence ID" value="NZ_JACHWY010000001.1"/>
</dbReference>
<accession>A0A7W4Z6S8</accession>
<evidence type="ECO:0000313" key="3">
    <source>
        <dbReference type="Proteomes" id="UP000537130"/>
    </source>
</evidence>
<name>A0A7W4Z6S8_9GAMM</name>
<comment type="caution">
    <text evidence="2">The sequence shown here is derived from an EMBL/GenBank/DDBJ whole genome shotgun (WGS) entry which is preliminary data.</text>
</comment>
<dbReference type="Pfam" id="PF07110">
    <property type="entry name" value="EthD"/>
    <property type="match status" value="1"/>
</dbReference>
<dbReference type="Gene3D" id="3.30.70.100">
    <property type="match status" value="1"/>
</dbReference>
<dbReference type="EMBL" id="JACHWY010000001">
    <property type="protein sequence ID" value="MBB3047176.1"/>
    <property type="molecule type" value="Genomic_DNA"/>
</dbReference>
<gene>
    <name evidence="2" type="ORF">FHR99_001412</name>
</gene>
<evidence type="ECO:0000259" key="1">
    <source>
        <dbReference type="Pfam" id="PF07110"/>
    </source>
</evidence>
<organism evidence="2 3">
    <name type="scientific">Litorivivens lipolytica</name>
    <dbReference type="NCBI Taxonomy" id="1524264"/>
    <lineage>
        <taxon>Bacteria</taxon>
        <taxon>Pseudomonadati</taxon>
        <taxon>Pseudomonadota</taxon>
        <taxon>Gammaproteobacteria</taxon>
        <taxon>Litorivivens</taxon>
    </lineage>
</organism>
<dbReference type="InterPro" id="IPR009799">
    <property type="entry name" value="EthD_dom"/>
</dbReference>
<reference evidence="2 3" key="1">
    <citation type="submission" date="2020-08" db="EMBL/GenBank/DDBJ databases">
        <title>Genomic Encyclopedia of Type Strains, Phase III (KMG-III): the genomes of soil and plant-associated and newly described type strains.</title>
        <authorList>
            <person name="Whitman W."/>
        </authorList>
    </citation>
    <scope>NUCLEOTIDE SEQUENCE [LARGE SCALE GENOMIC DNA]</scope>
    <source>
        <strain evidence="2 3">CECT 8654</strain>
    </source>
</reference>
<dbReference type="Proteomes" id="UP000537130">
    <property type="component" value="Unassembled WGS sequence"/>
</dbReference>
<protein>
    <recommendedName>
        <fullName evidence="1">EthD domain-containing protein</fullName>
    </recommendedName>
</protein>
<dbReference type="GO" id="GO:0016491">
    <property type="term" value="F:oxidoreductase activity"/>
    <property type="evidence" value="ECO:0007669"/>
    <property type="project" value="InterPro"/>
</dbReference>
<dbReference type="InterPro" id="IPR011008">
    <property type="entry name" value="Dimeric_a/b-barrel"/>
</dbReference>
<dbReference type="AlphaFoldDB" id="A0A7W4Z6S8"/>
<proteinExistence type="predicted"/>
<keyword evidence="3" id="KW-1185">Reference proteome</keyword>